<proteinExistence type="predicted"/>
<feature type="region of interest" description="Disordered" evidence="2">
    <location>
        <begin position="29"/>
        <end position="93"/>
    </location>
</feature>
<reference evidence="3" key="1">
    <citation type="submission" date="2024-03" db="EMBL/GenBank/DDBJ databases">
        <authorList>
            <consortium name="DAB_fungi"/>
            <person name="Toyotome T."/>
            <person name="Hosono M."/>
            <person name="Torimaru M."/>
            <person name="Fukuda K."/>
            <person name="Mikami N."/>
        </authorList>
    </citation>
    <scope>NUCLEOTIDE SEQUENCE</scope>
    <source>
        <strain evidence="3">KT1a</strain>
    </source>
</reference>
<protein>
    <submittedName>
        <fullName evidence="3">Uncharacterized protein</fullName>
    </submittedName>
</protein>
<evidence type="ECO:0000313" key="7">
    <source>
        <dbReference type="EMBL" id="GAA5817858.1"/>
    </source>
</evidence>
<sequence>MDTTKLNIKNKTVPGTKFKSTAIMVPGTQQTRAKKLSEAAAKTLRSQQSKSNPTQDMVCDSQESMPNGQPLPSSQVSDDFPDSQVSLLESSSEMSVHSGMPDWVLNFTKELREVRACQQEQASRLTAVERLTAENLQLKASLQTAQDKIALLESRLARNHHQGPVSELNVVHEDVDFDMVAEASFPALVSRNLSSSDSKWATVSKSNVPAPKKTMAQIVSSSAKNPPAKKGTSLKKKVAIGRPFLEQSSGPQGFKYVYIPRARKMTRIEVRTRLRQIGVDTSRVLDIIFPAAGTIGVLLHIQYVKSFTAIMISIGGKTLDSFDVLDPKHLGDPKYLSYTEDGRATKAMELHANRCLSALTFLRRTKHHQVQPVGRSFVSLGWITDSELLDVLSLPLDSSSSGVKTVSRPGNVFVLEQGDTAMDGGDSDVDVVGDFDSIAMDQDAKSVVSDASL</sequence>
<keyword evidence="1" id="KW-0175">Coiled coil</keyword>
<evidence type="ECO:0000313" key="4">
    <source>
        <dbReference type="EMBL" id="GAA5817075.1"/>
    </source>
</evidence>
<feature type="compositionally biased region" description="Polar residues" evidence="2">
    <location>
        <begin position="44"/>
        <end position="77"/>
    </location>
</feature>
<keyword evidence="8" id="KW-1185">Reference proteome</keyword>
<dbReference type="EMBL" id="BAABUK010000038">
    <property type="protein sequence ID" value="GAA5817075.1"/>
    <property type="molecule type" value="Genomic_DNA"/>
</dbReference>
<evidence type="ECO:0000313" key="8">
    <source>
        <dbReference type="Proteomes" id="UP001473302"/>
    </source>
</evidence>
<organism evidence="3 8">
    <name type="scientific">Mucor flavus</name>
    <dbReference type="NCBI Taxonomy" id="439312"/>
    <lineage>
        <taxon>Eukaryota</taxon>
        <taxon>Fungi</taxon>
        <taxon>Fungi incertae sedis</taxon>
        <taxon>Mucoromycota</taxon>
        <taxon>Mucoromycotina</taxon>
        <taxon>Mucoromycetes</taxon>
        <taxon>Mucorales</taxon>
        <taxon>Mucorineae</taxon>
        <taxon>Mucoraceae</taxon>
        <taxon>Mucor</taxon>
    </lineage>
</organism>
<gene>
    <name evidence="3" type="ORF">MFLAVUS_010611</name>
    <name evidence="4" type="ORF">MFLAVUS_010613</name>
    <name evidence="5" type="ORF">MFLAVUS_010614</name>
    <name evidence="6" type="ORF">MFLAVUS_010627</name>
    <name evidence="7" type="ORF">MFLAVUS_011419</name>
</gene>
<dbReference type="Proteomes" id="UP001473302">
    <property type="component" value="Unassembled WGS sequence"/>
</dbReference>
<accession>A0ABP9ZD75</accession>
<evidence type="ECO:0000256" key="1">
    <source>
        <dbReference type="SAM" id="Coils"/>
    </source>
</evidence>
<feature type="coiled-coil region" evidence="1">
    <location>
        <begin position="128"/>
        <end position="155"/>
    </location>
</feature>
<dbReference type="EMBL" id="BAABUK010000053">
    <property type="protein sequence ID" value="GAA5817858.1"/>
    <property type="molecule type" value="Genomic_DNA"/>
</dbReference>
<feature type="compositionally biased region" description="Low complexity" evidence="2">
    <location>
        <begin position="83"/>
        <end position="93"/>
    </location>
</feature>
<evidence type="ECO:0000313" key="3">
    <source>
        <dbReference type="EMBL" id="GAA5817073.1"/>
    </source>
</evidence>
<dbReference type="EMBL" id="BAABUK010000038">
    <property type="protein sequence ID" value="GAA5817073.1"/>
    <property type="molecule type" value="Genomic_DNA"/>
</dbReference>
<name>A0ABP9ZD75_9FUNG</name>
<dbReference type="EMBL" id="BAABUK010000038">
    <property type="protein sequence ID" value="GAA5817088.1"/>
    <property type="molecule type" value="Genomic_DNA"/>
</dbReference>
<comment type="caution">
    <text evidence="3">The sequence shown here is derived from an EMBL/GenBank/DDBJ whole genome shotgun (WGS) entry which is preliminary data.</text>
</comment>
<dbReference type="EMBL" id="BAABUK010000038">
    <property type="protein sequence ID" value="GAA5817076.1"/>
    <property type="molecule type" value="Genomic_DNA"/>
</dbReference>
<evidence type="ECO:0000256" key="2">
    <source>
        <dbReference type="SAM" id="MobiDB-lite"/>
    </source>
</evidence>
<evidence type="ECO:0000313" key="5">
    <source>
        <dbReference type="EMBL" id="GAA5817076.1"/>
    </source>
</evidence>
<reference evidence="3 8" key="2">
    <citation type="submission" date="2024-04" db="EMBL/GenBank/DDBJ databases">
        <title>genome sequences of Mucor flavus KT1a and Helicostylum pulchrum KT1b strains isolated from the surface of a dry-aged beef.</title>
        <authorList>
            <person name="Toyotome T."/>
            <person name="Hosono M."/>
            <person name="Torimaru M."/>
            <person name="Fukuda K."/>
            <person name="Mikami N."/>
        </authorList>
    </citation>
    <scope>NUCLEOTIDE SEQUENCE [LARGE SCALE GENOMIC DNA]</scope>
    <source>
        <strain evidence="3 8">KT1a</strain>
    </source>
</reference>
<evidence type="ECO:0000313" key="6">
    <source>
        <dbReference type="EMBL" id="GAA5817088.1"/>
    </source>
</evidence>